<dbReference type="EMBL" id="HBFQ01028939">
    <property type="protein sequence ID" value="CAD8846011.1"/>
    <property type="molecule type" value="Transcribed_RNA"/>
</dbReference>
<feature type="compositionally biased region" description="Polar residues" evidence="1">
    <location>
        <begin position="125"/>
        <end position="138"/>
    </location>
</feature>
<name>A0A7S1A8D3_NOCSC</name>
<feature type="region of interest" description="Disordered" evidence="1">
    <location>
        <begin position="165"/>
        <end position="211"/>
    </location>
</feature>
<proteinExistence type="predicted"/>
<feature type="region of interest" description="Disordered" evidence="1">
    <location>
        <begin position="110"/>
        <end position="143"/>
    </location>
</feature>
<feature type="compositionally biased region" description="Basic and acidic residues" evidence="1">
    <location>
        <begin position="112"/>
        <end position="124"/>
    </location>
</feature>
<feature type="compositionally biased region" description="Polar residues" evidence="1">
    <location>
        <begin position="165"/>
        <end position="176"/>
    </location>
</feature>
<dbReference type="AlphaFoldDB" id="A0A7S1A8D3"/>
<gene>
    <name evidence="2" type="ORF">NSCI0253_LOCUS20361</name>
</gene>
<accession>A0A7S1A8D3</accession>
<organism evidence="2">
    <name type="scientific">Noctiluca scintillans</name>
    <name type="common">Sea sparkle</name>
    <name type="synonym">Red tide dinoflagellate</name>
    <dbReference type="NCBI Taxonomy" id="2966"/>
    <lineage>
        <taxon>Eukaryota</taxon>
        <taxon>Sar</taxon>
        <taxon>Alveolata</taxon>
        <taxon>Dinophyceae</taxon>
        <taxon>Noctilucales</taxon>
        <taxon>Noctilucaceae</taxon>
        <taxon>Noctiluca</taxon>
    </lineage>
</organism>
<evidence type="ECO:0000313" key="2">
    <source>
        <dbReference type="EMBL" id="CAD8846011.1"/>
    </source>
</evidence>
<protein>
    <submittedName>
        <fullName evidence="2">Uncharacterized protein</fullName>
    </submittedName>
</protein>
<reference evidence="2" key="1">
    <citation type="submission" date="2021-01" db="EMBL/GenBank/DDBJ databases">
        <authorList>
            <person name="Corre E."/>
            <person name="Pelletier E."/>
            <person name="Niang G."/>
            <person name="Scheremetjew M."/>
            <person name="Finn R."/>
            <person name="Kale V."/>
            <person name="Holt S."/>
            <person name="Cochrane G."/>
            <person name="Meng A."/>
            <person name="Brown T."/>
            <person name="Cohen L."/>
        </authorList>
    </citation>
    <scope>NUCLEOTIDE SEQUENCE</scope>
</reference>
<evidence type="ECO:0000256" key="1">
    <source>
        <dbReference type="SAM" id="MobiDB-lite"/>
    </source>
</evidence>
<sequence>MAQAAWCCDTFFVDWSVFLGIMASQTPRQYDLISHMERPALTVAAKSFMTSAQHPRYLEEKGRPPAPFPYYHPLTGHNGSYVAGSQYWQHPPDMGPHHPDHHISTMMASYRKRSEPSRRIERENPVTTRTHGQGTGFTTMCVPEWEPKDPIQRFSETAYSVIGSTHSPHTVGSAQLSRRVRVSTPPAGRRDYIPHSGRAPAPEEPGMRYCH</sequence>